<protein>
    <submittedName>
        <fullName evidence="1">Dephospho-coa kinase-related</fullName>
    </submittedName>
</protein>
<proteinExistence type="predicted"/>
<keyword evidence="2" id="KW-1185">Reference proteome</keyword>
<evidence type="ECO:0000313" key="2">
    <source>
        <dbReference type="Proteomes" id="UP001056778"/>
    </source>
</evidence>
<organism evidence="1 2">
    <name type="scientific">Holotrichia oblita</name>
    <name type="common">Chafer beetle</name>
    <dbReference type="NCBI Taxonomy" id="644536"/>
    <lineage>
        <taxon>Eukaryota</taxon>
        <taxon>Metazoa</taxon>
        <taxon>Ecdysozoa</taxon>
        <taxon>Arthropoda</taxon>
        <taxon>Hexapoda</taxon>
        <taxon>Insecta</taxon>
        <taxon>Pterygota</taxon>
        <taxon>Neoptera</taxon>
        <taxon>Endopterygota</taxon>
        <taxon>Coleoptera</taxon>
        <taxon>Polyphaga</taxon>
        <taxon>Scarabaeiformia</taxon>
        <taxon>Scarabaeidae</taxon>
        <taxon>Melolonthinae</taxon>
        <taxon>Holotrichia</taxon>
    </lineage>
</organism>
<sequence>MEQENIIVLEAAKPKMLSKTALLIVSNPNHVGKILPSLTKHVNKTLYIQLLSALSNPFGSFYPNIFDAWPKFTQTISGIYSQTLQYEDLDVRVLLSGLKYKDMEYIKTRQPIDLVAFDKYYPEDDIKNFIKNRIQSITDSYSILTSDTGAFEELIVDPTRDYTVYKHSVFRSCSTSDGKGNLNILAKTLWELIEPIENRIKGVRDFLEDVNPEIIHNIVPISDMYGPAKDDPTMDVIVVSTETERGGYKVNEMRSNCGLQPLKVAIVDLIQEPNPAENEEAKISSSTRRIRTLGKVIQAITPKEHLRKKPYIIGLTGGICSGKSGVGRRLSELGAYHIDCDKVAHFVYEPGKPAYDKIVEAFGKGVVAENGEINRKEIGAIVFKDSKQLEKLNSIVWPAIVEEIQERIKKCKAEVVVLEAAVLLGAGWSKYCHEVWTTVIPPDIALHRLQERNKLSAEEAKSRLASQIDNKKYIEAANVVFYSYWGAEITQKQVDKAWELLLKRIKYPNK</sequence>
<name>A0ACB9SPX1_HOLOL</name>
<reference evidence="1" key="1">
    <citation type="submission" date="2022-04" db="EMBL/GenBank/DDBJ databases">
        <title>Chromosome-scale genome assembly of Holotrichia oblita Faldermann.</title>
        <authorList>
            <person name="Rongchong L."/>
        </authorList>
    </citation>
    <scope>NUCLEOTIDE SEQUENCE</scope>
    <source>
        <strain evidence="1">81SQS9</strain>
    </source>
</reference>
<keyword evidence="1" id="KW-0418">Kinase</keyword>
<evidence type="ECO:0000313" key="1">
    <source>
        <dbReference type="EMBL" id="KAI4457241.1"/>
    </source>
</evidence>
<dbReference type="Proteomes" id="UP001056778">
    <property type="component" value="Chromosome 8"/>
</dbReference>
<gene>
    <name evidence="1" type="ORF">MML48_8g00022031</name>
</gene>
<keyword evidence="1" id="KW-0808">Transferase</keyword>
<dbReference type="EMBL" id="CM043022">
    <property type="protein sequence ID" value="KAI4457241.1"/>
    <property type="molecule type" value="Genomic_DNA"/>
</dbReference>
<accession>A0ACB9SPX1</accession>
<comment type="caution">
    <text evidence="1">The sequence shown here is derived from an EMBL/GenBank/DDBJ whole genome shotgun (WGS) entry which is preliminary data.</text>
</comment>